<proteinExistence type="predicted"/>
<evidence type="ECO:0000313" key="1">
    <source>
        <dbReference type="EMBL" id="TDQ01254.1"/>
    </source>
</evidence>
<keyword evidence="2" id="KW-1185">Reference proteome</keyword>
<evidence type="ECO:0008006" key="3">
    <source>
        <dbReference type="Google" id="ProtNLM"/>
    </source>
</evidence>
<dbReference type="OrthoDB" id="3267958at2"/>
<reference evidence="1 2" key="1">
    <citation type="submission" date="2019-03" db="EMBL/GenBank/DDBJ databases">
        <title>Genomic Encyclopedia of Type Strains, Phase IV (KMG-IV): sequencing the most valuable type-strain genomes for metagenomic binning, comparative biology and taxonomic classification.</title>
        <authorList>
            <person name="Goeker M."/>
        </authorList>
    </citation>
    <scope>NUCLEOTIDE SEQUENCE [LARGE SCALE GENOMIC DNA]</scope>
    <source>
        <strain evidence="1 2">DSM 45361</strain>
    </source>
</reference>
<evidence type="ECO:0000313" key="2">
    <source>
        <dbReference type="Proteomes" id="UP000295444"/>
    </source>
</evidence>
<dbReference type="Proteomes" id="UP000295444">
    <property type="component" value="Unassembled WGS sequence"/>
</dbReference>
<gene>
    <name evidence="1" type="ORF">EV186_1021122</name>
</gene>
<organism evidence="1 2">
    <name type="scientific">Labedaea rhizosphaerae</name>
    <dbReference type="NCBI Taxonomy" id="598644"/>
    <lineage>
        <taxon>Bacteria</taxon>
        <taxon>Bacillati</taxon>
        <taxon>Actinomycetota</taxon>
        <taxon>Actinomycetes</taxon>
        <taxon>Pseudonocardiales</taxon>
        <taxon>Pseudonocardiaceae</taxon>
        <taxon>Labedaea</taxon>
    </lineage>
</organism>
<dbReference type="AlphaFoldDB" id="A0A4R6SHH3"/>
<accession>A0A4R6SHH3</accession>
<name>A0A4R6SHH3_LABRH</name>
<sequence length="325" mass="34853">MTAQLTRPLRHVDATQVIVRRQAEVIQRSWRSLEFGGLRGSFAAHVLPVFLSAVTDGQTQAAALATPYVADVLGEADELTPSVVPAAFAGVGASGLPLAALAELVLWRLLADIGAGMSATDAAARGLRRALTYAGTEITDAGRTATQVQLIADTRVAGYERVVKLPACDRCVILTGRLYRYSEGFRRHPRCDCSMRPVTAEQYRTENPDNHPRALFDAMTAAEQNARFGVGNADAIRAGADLSQVVNARRGAMPVAGRWTTRSGTTSRGLAGARLGQLATVPTSSGGRYRRTQLARPTAGQVVTDYADRSRDELIAALRRYGYVL</sequence>
<protein>
    <recommendedName>
        <fullName evidence="3">Phage Mu protein F like protein</fullName>
    </recommendedName>
</protein>
<dbReference type="EMBL" id="SNXZ01000002">
    <property type="protein sequence ID" value="TDQ01254.1"/>
    <property type="molecule type" value="Genomic_DNA"/>
</dbReference>
<comment type="caution">
    <text evidence="1">The sequence shown here is derived from an EMBL/GenBank/DDBJ whole genome shotgun (WGS) entry which is preliminary data.</text>
</comment>
<dbReference type="RefSeq" id="WP_133849853.1">
    <property type="nucleotide sequence ID" value="NZ_SNXZ01000002.1"/>
</dbReference>